<evidence type="ECO:0008006" key="4">
    <source>
        <dbReference type="Google" id="ProtNLM"/>
    </source>
</evidence>
<evidence type="ECO:0000256" key="1">
    <source>
        <dbReference type="SAM" id="SignalP"/>
    </source>
</evidence>
<protein>
    <recommendedName>
        <fullName evidence="4">Secreted protein</fullName>
    </recommendedName>
</protein>
<feature type="signal peptide" evidence="1">
    <location>
        <begin position="1"/>
        <end position="18"/>
    </location>
</feature>
<reference evidence="2 3" key="1">
    <citation type="submission" date="2019-09" db="EMBL/GenBank/DDBJ databases">
        <title>Whole genome sequencing of Microbacterium maritypicum.</title>
        <authorList>
            <person name="Lenchi N."/>
        </authorList>
    </citation>
    <scope>NUCLEOTIDE SEQUENCE [LARGE SCALE GENOMIC DNA]</scope>
    <source>
        <strain evidence="2 3">DSM 12512</strain>
    </source>
</reference>
<gene>
    <name evidence="2" type="ORF">F6W70_09530</name>
</gene>
<sequence length="152" mass="15537">MTIAVLLAAMVAPPMASASTDVADLHPDIAQALEEIPGGVAVDATHAYWAEWDMDLRVLGSAGLAARSVGSCATGKICAYTSASLVNMYVSWGACSTSLPVPNSSQYAMRSLANARSTGYAQARNGTTVLATANAGGWTNVAGTPNSIRCVL</sequence>
<dbReference type="Proteomes" id="UP000436027">
    <property type="component" value="Unassembled WGS sequence"/>
</dbReference>
<dbReference type="AlphaFoldDB" id="A0AAD3X642"/>
<evidence type="ECO:0000313" key="3">
    <source>
        <dbReference type="Proteomes" id="UP000436027"/>
    </source>
</evidence>
<name>A0AAD3X642_MICMQ</name>
<dbReference type="EMBL" id="WAAQ01000001">
    <property type="protein sequence ID" value="KAB1887972.1"/>
    <property type="molecule type" value="Genomic_DNA"/>
</dbReference>
<accession>A0AAD3X642</accession>
<proteinExistence type="predicted"/>
<evidence type="ECO:0000313" key="2">
    <source>
        <dbReference type="EMBL" id="KAB1887972.1"/>
    </source>
</evidence>
<feature type="chain" id="PRO_5042039615" description="Secreted protein" evidence="1">
    <location>
        <begin position="19"/>
        <end position="152"/>
    </location>
</feature>
<keyword evidence="1" id="KW-0732">Signal</keyword>
<organism evidence="2 3">
    <name type="scientific">Microbacterium maritypicum</name>
    <name type="common">Microbacterium liquefaciens</name>
    <dbReference type="NCBI Taxonomy" id="33918"/>
    <lineage>
        <taxon>Bacteria</taxon>
        <taxon>Bacillati</taxon>
        <taxon>Actinomycetota</taxon>
        <taxon>Actinomycetes</taxon>
        <taxon>Micrococcales</taxon>
        <taxon>Microbacteriaceae</taxon>
        <taxon>Microbacterium</taxon>
    </lineage>
</organism>
<comment type="caution">
    <text evidence="2">The sequence shown here is derived from an EMBL/GenBank/DDBJ whole genome shotgun (WGS) entry which is preliminary data.</text>
</comment>